<dbReference type="InterPro" id="IPR001202">
    <property type="entry name" value="WW_dom"/>
</dbReference>
<feature type="domain" description="WW" evidence="6">
    <location>
        <begin position="1324"/>
        <end position="1358"/>
    </location>
</feature>
<sequence>MFGLGKSAKVGITHSPLSAAPPKCFTSGAAAIGRRDFTDDDFDDWDGDDEVVTSPAGRGGYDSKTAILKPKVPTNSIRATSAIPTGGGGGGGRILQLAPGGKQNMQNLNPTAPQHNSFQGQTISNIVAGKQVKASSAIQSEMSAAYQAEEQARNAKYRQRQSQILASDEMKKAEKLLRQANEAKDQQDKALRNADEATKSKLDAMALSEKEKDEMNRALKDAAEAQEKRMKIENDLTDDRELAKKLKIEGEAAAREKDEAEQNRRKEIDAARKAELEAKEAMNERLKASEMTAHAKEDVAKALKDMEEMRKARLEAEEKAAKESELASKAAALNQAQAKERKLAEERLREEMDLAKKFEMEAVEEAKRKSEALARKEINQAEADEATRLAEEAAKNKQGILEKLERESAEVAKALKVYQEAEKVKVEAQEKLKIESEKLAEAEKQAQENTEKRLNAVVKSEEEKKALLEVVAEANALTQKKIWAERKLRQEAEKAAEISVKLKYEEERRAEAEKKRGIEMAAAEKAEEEAKLNVQKRLDLVKATEEEREEIKKALKQAEVHRSVKKKAEQKMKKAELEMKSVLEGKEKAENDLEQQKAELEKIREETKRAKEEAKAALDEARIAGEVAKQAADLTREAFGNGETLDKAKSTRMETAKYVQELQAQLAGQMKLQEQARKADEELIDMDKEMEDVAKRQQAAKGGGRRGSTVLMEMVEQEKAAMEEQAKILEQLEKDAQELQKKRLELQKKRDEENALLKEMMDKNQGTAQQPVMLKSSGSLYDVLQKGGQEKSLDASTDKAQRRGSIIMEENEEEEEEDNDWRLKVCDTCRRKRGDLPVVHFAAASGHIQCLTYIANNDSSQISTFDKAQRSPLFYACANNQTLTAVYLIELAPQTVMLCDSNGDTPLHAASQAGSAELIELLISRGGASVNSLNNLGISCAHLATNRECLHILFDAGADIKLKDKQKRSPLFVSCAMNRKECAEFICEILEIEGESFQETDRRGDTPLHAAACNGSAECCRMLLDLAVEPGVRNKKGLRPIDLAIKRRHQDCEQVRKKMPFVLDNREFVFRMIWKSEEGKVLIAIESVGDEIDYGLLAEFHLHHATTDSHFDSVFFLATLQGHRSIKTELEENDEVYEIVQTESANRARQQGTAPQRVDSMWSLRTKRSVRLQQWGSWICYEDQNVGNVFWYDQKTKQNSYQKPPEVEALQKKAMDDATSRWETLTKTASMRIKKIGEWIQYTGGMGRTFYFNEKTYEFQWEKPEEVSAAGEGDGGGGGGGECGLVDNPSKTSSSPVKQLSPQKTNPKQDKAKKALLRAQREKARLLQEWTTYRDPGSGMTFWHNNLSGESLWEPPPGFAELEKKLKIMADEMEEDDDDEGAVVVGGLDDLGI</sequence>
<feature type="compositionally biased region" description="Polar residues" evidence="5">
    <location>
        <begin position="1289"/>
        <end position="1306"/>
    </location>
</feature>
<feature type="region of interest" description="Disordered" evidence="5">
    <location>
        <begin position="1266"/>
        <end position="1316"/>
    </location>
</feature>
<accession>A0A9W7DMY0</accession>
<dbReference type="SUPFAM" id="SSF51045">
    <property type="entry name" value="WW domain"/>
    <property type="match status" value="1"/>
</dbReference>
<dbReference type="Pfam" id="PF12796">
    <property type="entry name" value="Ank_2"/>
    <property type="match status" value="2"/>
</dbReference>
<name>A0A9W7DMY0_9STRA</name>
<dbReference type="Gene3D" id="2.20.70.10">
    <property type="match status" value="2"/>
</dbReference>
<comment type="caution">
    <text evidence="7">The sequence shown here is derived from an EMBL/GenBank/DDBJ whole genome shotgun (WGS) entry which is preliminary data.</text>
</comment>
<evidence type="ECO:0000313" key="8">
    <source>
        <dbReference type="Proteomes" id="UP001162640"/>
    </source>
</evidence>
<feature type="region of interest" description="Disordered" evidence="5">
    <location>
        <begin position="180"/>
        <end position="217"/>
    </location>
</feature>
<dbReference type="Proteomes" id="UP001162640">
    <property type="component" value="Unassembled WGS sequence"/>
</dbReference>
<dbReference type="CDD" id="cd00201">
    <property type="entry name" value="WW"/>
    <property type="match status" value="2"/>
</dbReference>
<dbReference type="SUPFAM" id="SSF48403">
    <property type="entry name" value="Ankyrin repeat"/>
    <property type="match status" value="1"/>
</dbReference>
<keyword evidence="2 3" id="KW-0040">ANK repeat</keyword>
<reference evidence="8" key="1">
    <citation type="journal article" date="2023" name="Commun. Biol.">
        <title>Genome analysis of Parmales, the sister group of diatoms, reveals the evolutionary specialization of diatoms from phago-mixotrophs to photoautotrophs.</title>
        <authorList>
            <person name="Ban H."/>
            <person name="Sato S."/>
            <person name="Yoshikawa S."/>
            <person name="Yamada K."/>
            <person name="Nakamura Y."/>
            <person name="Ichinomiya M."/>
            <person name="Sato N."/>
            <person name="Blanc-Mathieu R."/>
            <person name="Endo H."/>
            <person name="Kuwata A."/>
            <person name="Ogata H."/>
        </authorList>
    </citation>
    <scope>NUCLEOTIDE SEQUENCE [LARGE SCALE GENOMIC DNA]</scope>
</reference>
<dbReference type="SMART" id="SM00456">
    <property type="entry name" value="WW"/>
    <property type="match status" value="3"/>
</dbReference>
<evidence type="ECO:0000259" key="6">
    <source>
        <dbReference type="PROSITE" id="PS50020"/>
    </source>
</evidence>
<proteinExistence type="predicted"/>
<feature type="coiled-coil region" evidence="4">
    <location>
        <begin position="659"/>
        <end position="763"/>
    </location>
</feature>
<dbReference type="Gene3D" id="1.25.40.20">
    <property type="entry name" value="Ankyrin repeat-containing domain"/>
    <property type="match status" value="1"/>
</dbReference>
<dbReference type="InterPro" id="IPR036020">
    <property type="entry name" value="WW_dom_sf"/>
</dbReference>
<dbReference type="InterPro" id="IPR002110">
    <property type="entry name" value="Ankyrin_rpt"/>
</dbReference>
<dbReference type="SMART" id="SM00248">
    <property type="entry name" value="ANK"/>
    <property type="match status" value="6"/>
</dbReference>
<feature type="compositionally biased region" description="Basic and acidic residues" evidence="5">
    <location>
        <begin position="1307"/>
        <end position="1316"/>
    </location>
</feature>
<keyword evidence="4" id="KW-0175">Coiled coil</keyword>
<feature type="domain" description="WW" evidence="6">
    <location>
        <begin position="1239"/>
        <end position="1266"/>
    </location>
</feature>
<dbReference type="InterPro" id="IPR036770">
    <property type="entry name" value="Ankyrin_rpt-contain_sf"/>
</dbReference>
<feature type="compositionally biased region" description="Acidic residues" evidence="5">
    <location>
        <begin position="38"/>
        <end position="51"/>
    </location>
</feature>
<protein>
    <recommendedName>
        <fullName evidence="6">WW domain-containing protein</fullName>
    </recommendedName>
</protein>
<evidence type="ECO:0000256" key="5">
    <source>
        <dbReference type="SAM" id="MobiDB-lite"/>
    </source>
</evidence>
<dbReference type="PANTHER" id="PTHR24173">
    <property type="entry name" value="ANKYRIN REPEAT CONTAINING"/>
    <property type="match status" value="1"/>
</dbReference>
<dbReference type="EMBL" id="BLQM01000007">
    <property type="protein sequence ID" value="GMH48978.1"/>
    <property type="molecule type" value="Genomic_DNA"/>
</dbReference>
<feature type="region of interest" description="Disordered" evidence="5">
    <location>
        <begin position="1373"/>
        <end position="1393"/>
    </location>
</feature>
<evidence type="ECO:0000256" key="2">
    <source>
        <dbReference type="ARBA" id="ARBA00023043"/>
    </source>
</evidence>
<dbReference type="PROSITE" id="PS50297">
    <property type="entry name" value="ANK_REP_REGION"/>
    <property type="match status" value="2"/>
</dbReference>
<evidence type="ECO:0000256" key="3">
    <source>
        <dbReference type="PROSITE-ProRule" id="PRU00023"/>
    </source>
</evidence>
<feature type="coiled-coil region" evidence="4">
    <location>
        <begin position="495"/>
        <end position="624"/>
    </location>
</feature>
<dbReference type="PROSITE" id="PS01159">
    <property type="entry name" value="WW_DOMAIN_1"/>
    <property type="match status" value="1"/>
</dbReference>
<evidence type="ECO:0000256" key="4">
    <source>
        <dbReference type="SAM" id="Coils"/>
    </source>
</evidence>
<organism evidence="7 8">
    <name type="scientific">Triparma laevis f. inornata</name>
    <dbReference type="NCBI Taxonomy" id="1714386"/>
    <lineage>
        <taxon>Eukaryota</taxon>
        <taxon>Sar</taxon>
        <taxon>Stramenopiles</taxon>
        <taxon>Ochrophyta</taxon>
        <taxon>Bolidophyceae</taxon>
        <taxon>Parmales</taxon>
        <taxon>Triparmaceae</taxon>
        <taxon>Triparma</taxon>
    </lineage>
</organism>
<evidence type="ECO:0000313" key="7">
    <source>
        <dbReference type="EMBL" id="GMH48978.1"/>
    </source>
</evidence>
<feature type="repeat" description="ANK" evidence="3">
    <location>
        <begin position="1003"/>
        <end position="1035"/>
    </location>
</feature>
<keyword evidence="1" id="KW-0677">Repeat</keyword>
<feature type="compositionally biased region" description="Low complexity" evidence="5">
    <location>
        <begin position="1382"/>
        <end position="1393"/>
    </location>
</feature>
<feature type="region of interest" description="Disordered" evidence="5">
    <location>
        <begin position="249"/>
        <end position="268"/>
    </location>
</feature>
<feature type="region of interest" description="Disordered" evidence="5">
    <location>
        <begin position="36"/>
        <end position="66"/>
    </location>
</feature>
<dbReference type="PANTHER" id="PTHR24173:SF74">
    <property type="entry name" value="ANKYRIN REPEAT DOMAIN-CONTAINING PROTEIN 16"/>
    <property type="match status" value="1"/>
</dbReference>
<feature type="repeat" description="ANK" evidence="3">
    <location>
        <begin position="902"/>
        <end position="926"/>
    </location>
</feature>
<gene>
    <name evidence="7" type="ORF">TL16_g00413</name>
</gene>
<dbReference type="PROSITE" id="PS50088">
    <property type="entry name" value="ANK_REPEAT"/>
    <property type="match status" value="2"/>
</dbReference>
<evidence type="ECO:0000256" key="1">
    <source>
        <dbReference type="ARBA" id="ARBA00022737"/>
    </source>
</evidence>
<dbReference type="PROSITE" id="PS50020">
    <property type="entry name" value="WW_DOMAIN_2"/>
    <property type="match status" value="2"/>
</dbReference>
<feature type="compositionally biased region" description="Gly residues" evidence="5">
    <location>
        <begin position="1272"/>
        <end position="1283"/>
    </location>
</feature>